<evidence type="ECO:0008006" key="8">
    <source>
        <dbReference type="Google" id="ProtNLM"/>
    </source>
</evidence>
<comment type="caution">
    <text evidence="6">The sequence shown here is derived from an EMBL/GenBank/DDBJ whole genome shotgun (WGS) entry which is preliminary data.</text>
</comment>
<sequence length="185" mass="21512">MPRPRRRWKYTEDDMAEAILDVTNNGFSPPQAAHRRGVARRTLIDRLHGRRAVKEQIHPHRRLSKSQEDTLAAWILPQESLGYAPSHSQIRASVMGLLRQQGEHPDLGRIWVIRFINRRADLKTKMGRRQEAKMFDSFTPRAVHWYFDIRDGQYAWIKPENTVNIDEGGIMTGFGKRSPLFLTNA</sequence>
<keyword evidence="1 3" id="KW-0238">DNA-binding</keyword>
<dbReference type="Pfam" id="PF03221">
    <property type="entry name" value="HTH_Tnp_Tc5"/>
    <property type="match status" value="1"/>
</dbReference>
<dbReference type="GO" id="GO:0003677">
    <property type="term" value="F:DNA binding"/>
    <property type="evidence" value="ECO:0007669"/>
    <property type="project" value="UniProtKB-UniRule"/>
</dbReference>
<name>A0A3L6MQP0_FUSOX</name>
<evidence type="ECO:0000256" key="2">
    <source>
        <dbReference type="ARBA" id="ARBA00023242"/>
    </source>
</evidence>
<dbReference type="PROSITE" id="PS51253">
    <property type="entry name" value="HTH_CENPB"/>
    <property type="match status" value="1"/>
</dbReference>
<evidence type="ECO:0000259" key="5">
    <source>
        <dbReference type="PROSITE" id="PS51253"/>
    </source>
</evidence>
<gene>
    <name evidence="6" type="ORF">BFJ65_g18673</name>
</gene>
<comment type="subcellular location">
    <subcellularLocation>
        <location evidence="3">Nucleus</location>
    </subcellularLocation>
</comment>
<keyword evidence="2 3" id="KW-0539">Nucleus</keyword>
<dbReference type="Gene3D" id="1.10.10.60">
    <property type="entry name" value="Homeodomain-like"/>
    <property type="match status" value="1"/>
</dbReference>
<evidence type="ECO:0000313" key="6">
    <source>
        <dbReference type="EMBL" id="RKK06476.1"/>
    </source>
</evidence>
<dbReference type="Proteomes" id="UP000270866">
    <property type="component" value="Unassembled WGS sequence"/>
</dbReference>
<evidence type="ECO:0000256" key="1">
    <source>
        <dbReference type="ARBA" id="ARBA00023125"/>
    </source>
</evidence>
<feature type="DNA-binding region" description="H-T-H motif" evidence="3">
    <location>
        <begin position="29"/>
        <end position="49"/>
    </location>
</feature>
<organism evidence="6 7">
    <name type="scientific">Fusarium oxysporum f. sp. cepae</name>
    <dbReference type="NCBI Taxonomy" id="396571"/>
    <lineage>
        <taxon>Eukaryota</taxon>
        <taxon>Fungi</taxon>
        <taxon>Dikarya</taxon>
        <taxon>Ascomycota</taxon>
        <taxon>Pezizomycotina</taxon>
        <taxon>Sordariomycetes</taxon>
        <taxon>Hypocreomycetidae</taxon>
        <taxon>Hypocreales</taxon>
        <taxon>Nectriaceae</taxon>
        <taxon>Fusarium</taxon>
        <taxon>Fusarium oxysporum species complex</taxon>
    </lineage>
</organism>
<dbReference type="PROSITE" id="PS50960">
    <property type="entry name" value="HTH_PSQ"/>
    <property type="match status" value="1"/>
</dbReference>
<dbReference type="EMBL" id="MRCU01000021">
    <property type="protein sequence ID" value="RKK06476.1"/>
    <property type="molecule type" value="Genomic_DNA"/>
</dbReference>
<dbReference type="AlphaFoldDB" id="A0A3L6MQP0"/>
<accession>A0A3L6MQP0</accession>
<dbReference type="InterPro" id="IPR009057">
    <property type="entry name" value="Homeodomain-like_sf"/>
</dbReference>
<dbReference type="InterPro" id="IPR006600">
    <property type="entry name" value="HTH_CenpB_DNA-bd_dom"/>
</dbReference>
<dbReference type="InterPro" id="IPR007889">
    <property type="entry name" value="HTH_Psq"/>
</dbReference>
<feature type="domain" description="HTH psq-type" evidence="4">
    <location>
        <begin position="1"/>
        <end position="53"/>
    </location>
</feature>
<reference evidence="6 7" key="1">
    <citation type="journal article" date="2018" name="Sci. Rep.">
        <title>Characterisation of pathogen-specific regions and novel effector candidates in Fusarium oxysporum f. sp. cepae.</title>
        <authorList>
            <person name="Armitage A.D."/>
            <person name="Taylor A."/>
            <person name="Sobczyk M.K."/>
            <person name="Baxter L."/>
            <person name="Greenfield B.P."/>
            <person name="Bates H.J."/>
            <person name="Wilson F."/>
            <person name="Jackson A.C."/>
            <person name="Ott S."/>
            <person name="Harrison R.J."/>
            <person name="Clarkson J.P."/>
        </authorList>
    </citation>
    <scope>NUCLEOTIDE SEQUENCE [LARGE SCALE GENOMIC DNA]</scope>
    <source>
        <strain evidence="6 7">FoC_Fus2</strain>
    </source>
</reference>
<evidence type="ECO:0000259" key="4">
    <source>
        <dbReference type="PROSITE" id="PS50960"/>
    </source>
</evidence>
<protein>
    <recommendedName>
        <fullName evidence="8">HTH CENPB-type domain-containing protein</fullName>
    </recommendedName>
</protein>
<dbReference type="SUPFAM" id="SSF46689">
    <property type="entry name" value="Homeodomain-like"/>
    <property type="match status" value="1"/>
</dbReference>
<evidence type="ECO:0000313" key="7">
    <source>
        <dbReference type="Proteomes" id="UP000270866"/>
    </source>
</evidence>
<dbReference type="SMART" id="SM00674">
    <property type="entry name" value="CENPB"/>
    <property type="match status" value="1"/>
</dbReference>
<dbReference type="GO" id="GO:0005634">
    <property type="term" value="C:nucleus"/>
    <property type="evidence" value="ECO:0007669"/>
    <property type="project" value="UniProtKB-SubCell"/>
</dbReference>
<feature type="domain" description="HTH CENPB-type" evidence="5">
    <location>
        <begin position="55"/>
        <end position="125"/>
    </location>
</feature>
<proteinExistence type="predicted"/>
<evidence type="ECO:0000256" key="3">
    <source>
        <dbReference type="PROSITE-ProRule" id="PRU00320"/>
    </source>
</evidence>